<evidence type="ECO:0000259" key="3">
    <source>
        <dbReference type="PROSITE" id="PS51186"/>
    </source>
</evidence>
<proteinExistence type="predicted"/>
<dbReference type="Pfam" id="PF24553">
    <property type="entry name" value="Rv0428c_C"/>
    <property type="match status" value="1"/>
</dbReference>
<dbReference type="RefSeq" id="WP_125249178.1">
    <property type="nucleotide sequence ID" value="NZ_RSEB01000005.1"/>
</dbReference>
<dbReference type="PANTHER" id="PTHR43420:SF12">
    <property type="entry name" value="N-ACETYLTRANSFERASE DOMAIN-CONTAINING PROTEIN"/>
    <property type="match status" value="1"/>
</dbReference>
<keyword evidence="5" id="KW-1185">Reference proteome</keyword>
<evidence type="ECO:0000256" key="2">
    <source>
        <dbReference type="ARBA" id="ARBA00023315"/>
    </source>
</evidence>
<dbReference type="InterPro" id="IPR056934">
    <property type="entry name" value="SH3_Rv0428c"/>
</dbReference>
<sequence>MLGPEHVGRRVAVRVRLAEPERGGRFRDVTGELVEAGAVWRIRTGPGTEVAVAPGTVVAARAIPPKPTPFSEIVATERLLAETWPAVETERLGGWVLRAAEGFTNRANSVLALTAPEGGTDAAVAAVEAWYAARGLPPKFSTAGPVTRRLEDELAARGWEPQLDTVVMVKALNGSGYRGEAVVTDAPSPEFLAQTARGAREAVAARVLGSGPDRGYAEIRRGGALIARGRGATAGDLLALTNIGTSEAHRRQGLGTEVLAALEAWGAARGAARAALQVEADNAPAIAMYRRLGYAERYRYRYRVGQALAAAFLAGFALRSNASLVALSSRP</sequence>
<dbReference type="PANTHER" id="PTHR43420">
    <property type="entry name" value="ACETYLTRANSFERASE"/>
    <property type="match status" value="1"/>
</dbReference>
<evidence type="ECO:0000256" key="1">
    <source>
        <dbReference type="ARBA" id="ARBA00022679"/>
    </source>
</evidence>
<feature type="domain" description="N-acetyltransferase" evidence="3">
    <location>
        <begin position="175"/>
        <end position="319"/>
    </location>
</feature>
<protein>
    <submittedName>
        <fullName evidence="4">GNAT family N-acetyltransferase</fullName>
    </submittedName>
</protein>
<dbReference type="Proteomes" id="UP000277256">
    <property type="component" value="Unassembled WGS sequence"/>
</dbReference>
<name>A0A426UTP0_9ACTN</name>
<dbReference type="PROSITE" id="PS51186">
    <property type="entry name" value="GNAT"/>
    <property type="match status" value="1"/>
</dbReference>
<dbReference type="Pfam" id="PF24551">
    <property type="entry name" value="SH3_Rv0428c"/>
    <property type="match status" value="1"/>
</dbReference>
<keyword evidence="1 4" id="KW-0808">Transferase</keyword>
<dbReference type="InterPro" id="IPR050680">
    <property type="entry name" value="YpeA/RimI_acetyltransf"/>
</dbReference>
<dbReference type="EMBL" id="RSEB01000005">
    <property type="protein sequence ID" value="RRR97374.1"/>
    <property type="molecule type" value="Genomic_DNA"/>
</dbReference>
<gene>
    <name evidence="4" type="ORF">EIW28_18370</name>
</gene>
<reference evidence="4 5" key="1">
    <citation type="submission" date="2018-12" db="EMBL/GenBank/DDBJ databases">
        <title>Glycomyces sp. YIM 121974 draft genome.</title>
        <authorList>
            <person name="Li Q."/>
        </authorList>
    </citation>
    <scope>NUCLEOTIDE SEQUENCE [LARGE SCALE GENOMIC DNA]</scope>
    <source>
        <strain evidence="4 5">YIM 121974</strain>
    </source>
</reference>
<dbReference type="InterPro" id="IPR000182">
    <property type="entry name" value="GNAT_dom"/>
</dbReference>
<dbReference type="InterPro" id="IPR016181">
    <property type="entry name" value="Acyl_CoA_acyltransferase"/>
</dbReference>
<accession>A0A426UTP0</accession>
<dbReference type="InterPro" id="IPR056935">
    <property type="entry name" value="Rv0428c-like_C"/>
</dbReference>
<dbReference type="GO" id="GO:0016747">
    <property type="term" value="F:acyltransferase activity, transferring groups other than amino-acyl groups"/>
    <property type="evidence" value="ECO:0007669"/>
    <property type="project" value="InterPro"/>
</dbReference>
<dbReference type="AlphaFoldDB" id="A0A426UTP0"/>
<keyword evidence="2" id="KW-0012">Acyltransferase</keyword>
<organism evidence="4 5">
    <name type="scientific">Glycomyces terrestris</name>
    <dbReference type="NCBI Taxonomy" id="2493553"/>
    <lineage>
        <taxon>Bacteria</taxon>
        <taxon>Bacillati</taxon>
        <taxon>Actinomycetota</taxon>
        <taxon>Actinomycetes</taxon>
        <taxon>Glycomycetales</taxon>
        <taxon>Glycomycetaceae</taxon>
        <taxon>Glycomyces</taxon>
    </lineage>
</organism>
<evidence type="ECO:0000313" key="5">
    <source>
        <dbReference type="Proteomes" id="UP000277256"/>
    </source>
</evidence>
<evidence type="ECO:0000313" key="4">
    <source>
        <dbReference type="EMBL" id="RRR97374.1"/>
    </source>
</evidence>
<dbReference type="OrthoDB" id="9775595at2"/>
<comment type="caution">
    <text evidence="4">The sequence shown here is derived from an EMBL/GenBank/DDBJ whole genome shotgun (WGS) entry which is preliminary data.</text>
</comment>
<dbReference type="SUPFAM" id="SSF55729">
    <property type="entry name" value="Acyl-CoA N-acyltransferases (Nat)"/>
    <property type="match status" value="1"/>
</dbReference>
<dbReference type="Gene3D" id="3.40.630.30">
    <property type="match status" value="1"/>
</dbReference>